<feature type="compositionally biased region" description="Acidic residues" evidence="1">
    <location>
        <begin position="25"/>
        <end position="35"/>
    </location>
</feature>
<comment type="caution">
    <text evidence="3">The sequence shown here is derived from an EMBL/GenBank/DDBJ whole genome shotgun (WGS) entry which is preliminary data.</text>
</comment>
<protein>
    <submittedName>
        <fullName evidence="3">Uncharacterized protein</fullName>
    </submittedName>
</protein>
<evidence type="ECO:0000313" key="4">
    <source>
        <dbReference type="Proteomes" id="UP001642540"/>
    </source>
</evidence>
<dbReference type="EMBL" id="CAXLJM020000038">
    <property type="protein sequence ID" value="CAL8106901.1"/>
    <property type="molecule type" value="Genomic_DNA"/>
</dbReference>
<keyword evidence="2" id="KW-0812">Transmembrane</keyword>
<gene>
    <name evidence="3" type="ORF">ODALV1_LOCUS12512</name>
</gene>
<feature type="transmembrane region" description="Helical" evidence="2">
    <location>
        <begin position="262"/>
        <end position="287"/>
    </location>
</feature>
<keyword evidence="2" id="KW-0472">Membrane</keyword>
<evidence type="ECO:0000313" key="3">
    <source>
        <dbReference type="EMBL" id="CAL8106901.1"/>
    </source>
</evidence>
<name>A0ABP1QQ04_9HEXA</name>
<evidence type="ECO:0000256" key="1">
    <source>
        <dbReference type="SAM" id="MobiDB-lite"/>
    </source>
</evidence>
<proteinExistence type="predicted"/>
<dbReference type="Proteomes" id="UP001642540">
    <property type="component" value="Unassembled WGS sequence"/>
</dbReference>
<feature type="compositionally biased region" description="Low complexity" evidence="1">
    <location>
        <begin position="1"/>
        <end position="16"/>
    </location>
</feature>
<feature type="transmembrane region" description="Helical" evidence="2">
    <location>
        <begin position="204"/>
        <end position="225"/>
    </location>
</feature>
<feature type="transmembrane region" description="Helical" evidence="2">
    <location>
        <begin position="151"/>
        <end position="173"/>
    </location>
</feature>
<organism evidence="3 4">
    <name type="scientific">Orchesella dallaii</name>
    <dbReference type="NCBI Taxonomy" id="48710"/>
    <lineage>
        <taxon>Eukaryota</taxon>
        <taxon>Metazoa</taxon>
        <taxon>Ecdysozoa</taxon>
        <taxon>Arthropoda</taxon>
        <taxon>Hexapoda</taxon>
        <taxon>Collembola</taxon>
        <taxon>Entomobryomorpha</taxon>
        <taxon>Entomobryoidea</taxon>
        <taxon>Orchesellidae</taxon>
        <taxon>Orchesellinae</taxon>
        <taxon>Orchesella</taxon>
    </lineage>
</organism>
<accession>A0ABP1QQ04</accession>
<keyword evidence="4" id="KW-1185">Reference proteome</keyword>
<evidence type="ECO:0000256" key="2">
    <source>
        <dbReference type="SAM" id="Phobius"/>
    </source>
</evidence>
<sequence>MASQPATPTPATSQSTFPKGKALPPEDEPEEETEDIEKQKKEGDYSGEYGKRVYCRRHFHSMTPLRLLFIVAGRFPFSCSAKKDGTYSYKFIWGHPFAFYFLFMTLLILYIIVVGTYAIAHIALNFTVYPATKDPGYEEQRKFEEVLIKRYYIPLIFVFTSLFHGFIASVLVMKKRHYIAHYLTFWSKAVYTMHMDCSRLGLGFSVRVTILTILISIGLTLMAIFKVGSTPIGLPTVFGDLLFRLFIKNYAWLESETPERMVAQFAGAIILILAFVASKSAILLFIYHCKLIQSAFAFWNGRVYAAVLRGGEYAQTDEGRTTYKLLFKDYCVLMDLMEGMDQVFAFTMESYFGCQVCSLFFELYFCIRTAKHGDNRGDAAYPTKNNEAFFVRPRDWAPGFLMLFLSTSLMLSAAKSAADVAEEAMAGLEVIRRKTMLGRKSDDELYFMLSMFSSYTAYKKMELTGGGYYYMNKDFIIGLISNALSYFIILYQFQPVMDKSFPGVHPTREERIRYGQYLQNIEGLEDDHYDTTPIVGDPWDNFRNR</sequence>
<feature type="transmembrane region" description="Helical" evidence="2">
    <location>
        <begin position="97"/>
        <end position="120"/>
    </location>
</feature>
<keyword evidence="2" id="KW-1133">Transmembrane helix</keyword>
<reference evidence="3 4" key="1">
    <citation type="submission" date="2024-08" db="EMBL/GenBank/DDBJ databases">
        <authorList>
            <person name="Cucini C."/>
            <person name="Frati F."/>
        </authorList>
    </citation>
    <scope>NUCLEOTIDE SEQUENCE [LARGE SCALE GENOMIC DNA]</scope>
</reference>
<feature type="transmembrane region" description="Helical" evidence="2">
    <location>
        <begin position="475"/>
        <end position="493"/>
    </location>
</feature>
<feature type="region of interest" description="Disordered" evidence="1">
    <location>
        <begin position="1"/>
        <end position="42"/>
    </location>
</feature>